<reference evidence="2 3" key="1">
    <citation type="submission" date="2017-12" db="EMBL/GenBank/DDBJ databases">
        <authorList>
            <person name="Hurst M.R.H."/>
        </authorList>
    </citation>
    <scope>NUCLEOTIDE SEQUENCE [LARGE SCALE GENOMIC DNA]</scope>
    <source>
        <strain evidence="2 3">TH11417</strain>
    </source>
</reference>
<evidence type="ECO:0000313" key="3">
    <source>
        <dbReference type="Proteomes" id="UP000238956"/>
    </source>
</evidence>
<keyword evidence="1" id="KW-0472">Membrane</keyword>
<dbReference type="InterPro" id="IPR021509">
    <property type="entry name" value="DUF3169"/>
</dbReference>
<organism evidence="2 3">
    <name type="scientific">Streptococcus pluranimalium</name>
    <dbReference type="NCBI Taxonomy" id="82348"/>
    <lineage>
        <taxon>Bacteria</taxon>
        <taxon>Bacillati</taxon>
        <taxon>Bacillota</taxon>
        <taxon>Bacilli</taxon>
        <taxon>Lactobacillales</taxon>
        <taxon>Streptococcaceae</taxon>
        <taxon>Streptococcus</taxon>
    </lineage>
</organism>
<accession>A0A2L0D2W0</accession>
<reference evidence="2 3" key="2">
    <citation type="submission" date="2018-02" db="EMBL/GenBank/DDBJ databases">
        <title>Whole genome sequencing analysis of Streptococcus pluranimalium isolated from cattle infected mastitis in China.</title>
        <authorList>
            <person name="Zhang J.-R."/>
            <person name="Hu G.-Z."/>
        </authorList>
    </citation>
    <scope>NUCLEOTIDE SEQUENCE [LARGE SCALE GENOMIC DNA]</scope>
    <source>
        <strain evidence="2 3">TH11417</strain>
    </source>
</reference>
<name>A0A2L0D2W0_9STRE</name>
<protein>
    <recommendedName>
        <fullName evidence="4">DUF3169 domain-containing protein</fullName>
    </recommendedName>
</protein>
<dbReference type="EMBL" id="CP025536">
    <property type="protein sequence ID" value="AUW96145.1"/>
    <property type="molecule type" value="Genomic_DNA"/>
</dbReference>
<feature type="transmembrane region" description="Helical" evidence="1">
    <location>
        <begin position="195"/>
        <end position="217"/>
    </location>
</feature>
<dbReference type="OrthoDB" id="2236373at2"/>
<dbReference type="GeneID" id="98392861"/>
<dbReference type="Proteomes" id="UP000238956">
    <property type="component" value="Chromosome"/>
</dbReference>
<feature type="transmembrane region" description="Helical" evidence="1">
    <location>
        <begin position="47"/>
        <end position="74"/>
    </location>
</feature>
<evidence type="ECO:0000313" key="2">
    <source>
        <dbReference type="EMBL" id="AUW96145.1"/>
    </source>
</evidence>
<keyword evidence="1" id="KW-1133">Transmembrane helix</keyword>
<sequence length="249" mass="28651">MKKNSRLLRELKSFDFWLLGGMLVGLFGGIILRILTYLRFDFMTINWLWLLKIGIYSLLALVLSTNLVTGLMMVKIKKELPLLKKSSSDDNDERECKLNIRLSHVIIWQNISMVILLSILCLSTLYAWNKVYWLLGLDLLLIVLVVLSQVYAVKLYNKLRGTNVSALQDKKSLMDNGMQMNEGELQAEKETAYEIFITLSTSLIPTLYVIIFFISAFTQTSPILAVSVLTIIYLYINIAQFKTVRNFFK</sequence>
<proteinExistence type="predicted"/>
<evidence type="ECO:0000256" key="1">
    <source>
        <dbReference type="SAM" id="Phobius"/>
    </source>
</evidence>
<evidence type="ECO:0008006" key="4">
    <source>
        <dbReference type="Google" id="ProtNLM"/>
    </source>
</evidence>
<gene>
    <name evidence="2" type="ORF">C0J00_02905</name>
</gene>
<feature type="transmembrane region" description="Helical" evidence="1">
    <location>
        <begin position="132"/>
        <end position="153"/>
    </location>
</feature>
<feature type="transmembrane region" description="Helical" evidence="1">
    <location>
        <begin position="16"/>
        <end position="35"/>
    </location>
</feature>
<feature type="transmembrane region" description="Helical" evidence="1">
    <location>
        <begin position="105"/>
        <end position="126"/>
    </location>
</feature>
<dbReference type="AlphaFoldDB" id="A0A2L0D2W0"/>
<keyword evidence="3" id="KW-1185">Reference proteome</keyword>
<dbReference type="RefSeq" id="WP_104967483.1">
    <property type="nucleotide sequence ID" value="NZ_CP025536.1"/>
</dbReference>
<dbReference type="KEGG" id="splr:C0J00_02905"/>
<feature type="transmembrane region" description="Helical" evidence="1">
    <location>
        <begin position="223"/>
        <end position="241"/>
    </location>
</feature>
<dbReference type="Pfam" id="PF11368">
    <property type="entry name" value="DUF3169"/>
    <property type="match status" value="1"/>
</dbReference>
<keyword evidence="1" id="KW-0812">Transmembrane</keyword>